<dbReference type="InterPro" id="IPR016219">
    <property type="entry name" value="Phosphatid-EA_MeTrfase_fun"/>
</dbReference>
<feature type="transmembrane region" description="Helical" evidence="13 14">
    <location>
        <begin position="380"/>
        <end position="402"/>
    </location>
</feature>
<evidence type="ECO:0000313" key="16">
    <source>
        <dbReference type="EMBL" id="GAO50937.1"/>
    </source>
</evidence>
<feature type="transmembrane region" description="Helical" evidence="13 14">
    <location>
        <begin position="180"/>
        <end position="202"/>
    </location>
</feature>
<proteinExistence type="inferred from homology"/>
<evidence type="ECO:0000256" key="4">
    <source>
        <dbReference type="ARBA" id="ARBA00022679"/>
    </source>
</evidence>
<comment type="pathway">
    <text evidence="13 14">Phospholipid metabolism; phosphatidylcholine biosynthesis.</text>
</comment>
<dbReference type="EMBL" id="BACD03000039">
    <property type="protein sequence ID" value="GAO50937.1"/>
    <property type="molecule type" value="Genomic_DNA"/>
</dbReference>
<comment type="caution">
    <text evidence="16">The sequence shown here is derived from an EMBL/GenBank/DDBJ whole genome shotgun (WGS) entry which is preliminary data.</text>
</comment>
<dbReference type="STRING" id="698492.A0A0E9NM38"/>
<comment type="function">
    <text evidence="13 14">Catalyzes the first step of the methylation pathway of phosphatidylcholine biosynthesis, the SAM-dependent methylation of phosphatidylethanolamine (PE) to phosphatidylmonomethylethanolamine (PMME).</text>
</comment>
<keyword evidence="7 13" id="KW-0256">Endoplasmic reticulum</keyword>
<dbReference type="AlphaFoldDB" id="A0A0E9NM38"/>
<evidence type="ECO:0000256" key="3">
    <source>
        <dbReference type="ARBA" id="ARBA00022603"/>
    </source>
</evidence>
<keyword evidence="2 13" id="KW-0444">Lipid biosynthesis</keyword>
<feature type="transmembrane region" description="Helical" evidence="13 14">
    <location>
        <begin position="355"/>
        <end position="374"/>
    </location>
</feature>
<keyword evidence="10 13" id="KW-0472">Membrane</keyword>
<sequence length="894" mass="100894">MEASDLDGLRNRQSAAQPAPVESDAVVKDREEEVKPEQSGKTFGRAPDGTVFTVPKTTDMVSSILDPRAPKSELDIVVLASLAFSIFVYITFPDRARRYSLLLLFLFWRASYNVGLGYLLNVQSKNRTLVAWAQKYCLFDKENKAVYSFVRRNLQGKMEKDYDFDQVPKEYNTWLLYRRLVDLILMNDFVAYVLMALAWLHFPSGHGFLTHTLRWTLGFVLILFNLWVKLDAHRVVKDFAWYWGDFFFLVDSDLTFDGVYDLAPHPMYSVGYAGYYGICIISASYTVLFASLLAHAAQFAFLTWVENPHIEKTYNPPKLVRTKSGAAATAEEKVKKPARDLVVFRNFDPYRSADLALACLVSTTVVLAVFLPTTRTTKTFFVLQAFFWRLVHSFGLGLVLSAQSRGKRWTRHFIKHGETAEDAWCQWKGVYNLSLCMVYASFGAVVWKLWSFPQDWTVGTVLLRHTVGVLLVVLHVWTSSSIYEALGDFGWFFGDFFVDESPSQLTYTGIYRYLNNPERLLGSAAFWGLAMVSSSRAATLLALLSQICNILFIELVERPHMEMLYGNQIRKEAGVSRTLKSVIEPTTRSPSFQELDRKVQEVKGQVDALFLKAMNEVEEFIENGLARYGIGNGKVMLDEFPSRMHVARVANTPVDPKLYELQIVSASSDESPSSQLRFELGKEIRVKWSAPATHSKKDWIGLYRVTANTSKEITRVASMGRWSAVDAEGYDNHTDSILAGGETEGEVEFRGDALFWKTGVYEFRYHYDGKHNVMAISAPFEITLPRPSSPSSLPLSSIEESLLKLCQVCFADPSLSLEDGFVFGDPVQDEKVSKRVVYGVKEMFGVEFSREVVKADGDVRGLARRVLEAMKVLRPFTQTGATTPAESGVVAESA</sequence>
<evidence type="ECO:0000256" key="2">
    <source>
        <dbReference type="ARBA" id="ARBA00022516"/>
    </source>
</evidence>
<comment type="catalytic activity">
    <reaction evidence="13 14">
        <text>a 1,2-diacyl-sn-glycero-3-phosphoethanolamine + S-adenosyl-L-methionine = a 1,2-diacyl-sn-glycero-3-phospho-N-methylethanolamine + S-adenosyl-L-homocysteine + H(+)</text>
        <dbReference type="Rhea" id="RHEA:11164"/>
        <dbReference type="ChEBI" id="CHEBI:15378"/>
        <dbReference type="ChEBI" id="CHEBI:57856"/>
        <dbReference type="ChEBI" id="CHEBI:59789"/>
        <dbReference type="ChEBI" id="CHEBI:64573"/>
        <dbReference type="ChEBI" id="CHEBI:64612"/>
        <dbReference type="EC" id="2.1.1.17"/>
    </reaction>
</comment>
<feature type="transmembrane region" description="Helical" evidence="13 14">
    <location>
        <begin position="240"/>
        <end position="260"/>
    </location>
</feature>
<dbReference type="Gene3D" id="1.20.120.1630">
    <property type="match status" value="1"/>
</dbReference>
<feature type="transmembrane region" description="Helical" evidence="13 14">
    <location>
        <begin position="98"/>
        <end position="120"/>
    </location>
</feature>
<organism evidence="16 17">
    <name type="scientific">Saitoella complicata (strain BCRC 22490 / CBS 7301 / JCM 7358 / NBRC 10748 / NRRL Y-17804)</name>
    <dbReference type="NCBI Taxonomy" id="698492"/>
    <lineage>
        <taxon>Eukaryota</taxon>
        <taxon>Fungi</taxon>
        <taxon>Dikarya</taxon>
        <taxon>Ascomycota</taxon>
        <taxon>Taphrinomycotina</taxon>
        <taxon>Taphrinomycotina incertae sedis</taxon>
        <taxon>Saitoella</taxon>
    </lineage>
</organism>
<accession>A0A0E9NM38</accession>
<dbReference type="EC" id="2.1.1.17" evidence="13 14"/>
<feature type="transmembrane region" description="Helical" evidence="13 14">
    <location>
        <begin position="74"/>
        <end position="92"/>
    </location>
</feature>
<evidence type="ECO:0000256" key="6">
    <source>
        <dbReference type="ARBA" id="ARBA00022692"/>
    </source>
</evidence>
<evidence type="ECO:0000256" key="11">
    <source>
        <dbReference type="ARBA" id="ARBA00023209"/>
    </source>
</evidence>
<dbReference type="PIRSF" id="PIRSF000383">
    <property type="entry name" value="PEAMT"/>
    <property type="match status" value="1"/>
</dbReference>
<keyword evidence="11 13" id="KW-0594">Phospholipid biosynthesis</keyword>
<evidence type="ECO:0000256" key="13">
    <source>
        <dbReference type="HAMAP-Rule" id="MF_03217"/>
    </source>
</evidence>
<dbReference type="UniPathway" id="UPA00753"/>
<evidence type="ECO:0000313" key="17">
    <source>
        <dbReference type="Proteomes" id="UP000033140"/>
    </source>
</evidence>
<keyword evidence="4 13" id="KW-0808">Transferase</keyword>
<feature type="transmembrane region" description="Helical" evidence="13 14">
    <location>
        <begin position="520"/>
        <end position="544"/>
    </location>
</feature>
<keyword evidence="17" id="KW-1185">Reference proteome</keyword>
<dbReference type="GO" id="GO:0005789">
    <property type="term" value="C:endoplasmic reticulum membrane"/>
    <property type="evidence" value="ECO:0007669"/>
    <property type="project" value="UniProtKB-SubCell"/>
</dbReference>
<dbReference type="GO" id="GO:0032259">
    <property type="term" value="P:methylation"/>
    <property type="evidence" value="ECO:0007669"/>
    <property type="project" value="UniProtKB-KW"/>
</dbReference>
<dbReference type="GO" id="GO:0004608">
    <property type="term" value="F:phosphatidylethanolamine N-methyltransferase activity"/>
    <property type="evidence" value="ECO:0007669"/>
    <property type="project" value="UniProtKB-UniRule"/>
</dbReference>
<gene>
    <name evidence="16" type="ORF">G7K_5056-t1</name>
</gene>
<evidence type="ECO:0000256" key="8">
    <source>
        <dbReference type="ARBA" id="ARBA00022989"/>
    </source>
</evidence>
<dbReference type="PROSITE" id="PS51598">
    <property type="entry name" value="SAM_CHO2"/>
    <property type="match status" value="1"/>
</dbReference>
<comment type="subcellular location">
    <subcellularLocation>
        <location evidence="1">Endomembrane system</location>
        <topology evidence="1">Multi-pass membrane protein</topology>
    </subcellularLocation>
    <subcellularLocation>
        <location evidence="13 14">Endoplasmic reticulum membrane</location>
        <topology evidence="13 14">Multi-pass membrane protein</topology>
    </subcellularLocation>
</comment>
<reference evidence="16 17" key="1">
    <citation type="journal article" date="2011" name="J. Gen. Appl. Microbiol.">
        <title>Draft genome sequencing of the enigmatic yeast Saitoella complicata.</title>
        <authorList>
            <person name="Nishida H."/>
            <person name="Hamamoto M."/>
            <person name="Sugiyama J."/>
        </authorList>
    </citation>
    <scope>NUCLEOTIDE SEQUENCE [LARGE SCALE GENOMIC DNA]</scope>
    <source>
        <strain evidence="16 17">NRRL Y-17804</strain>
    </source>
</reference>
<feature type="transmembrane region" description="Helical" evidence="13 14">
    <location>
        <begin position="272"/>
        <end position="294"/>
    </location>
</feature>
<keyword evidence="6 13" id="KW-0812">Transmembrane</keyword>
<evidence type="ECO:0000256" key="15">
    <source>
        <dbReference type="SAM" id="MobiDB-lite"/>
    </source>
</evidence>
<evidence type="ECO:0000256" key="14">
    <source>
        <dbReference type="RuleBase" id="RU361122"/>
    </source>
</evidence>
<dbReference type="OMA" id="RIWYSVG"/>
<protein>
    <recommendedName>
        <fullName evidence="13 14">Phosphatidylethanolamine N-methyltransferase</fullName>
        <shortName evidence="13">PE methyltransferase</shortName>
        <shortName evidence="13 14">PEAMT</shortName>
        <shortName evidence="13">PEMT</shortName>
        <ecNumber evidence="13 14">2.1.1.17</ecNumber>
    </recommendedName>
</protein>
<dbReference type="Pfam" id="PF04191">
    <property type="entry name" value="PEMT"/>
    <property type="match status" value="2"/>
</dbReference>
<evidence type="ECO:0000256" key="7">
    <source>
        <dbReference type="ARBA" id="ARBA00022824"/>
    </source>
</evidence>
<feature type="transmembrane region" description="Helical" evidence="13 14">
    <location>
        <begin position="208"/>
        <end position="228"/>
    </location>
</feature>
<evidence type="ECO:0000256" key="9">
    <source>
        <dbReference type="ARBA" id="ARBA00023098"/>
    </source>
</evidence>
<dbReference type="PANTHER" id="PTHR32138">
    <property type="entry name" value="PHOSPHATIDYLETHANOLAMINE N-METHYLTRANSFERASE"/>
    <property type="match status" value="1"/>
</dbReference>
<evidence type="ECO:0000256" key="1">
    <source>
        <dbReference type="ARBA" id="ARBA00004127"/>
    </source>
</evidence>
<feature type="compositionally biased region" description="Basic and acidic residues" evidence="15">
    <location>
        <begin position="25"/>
        <end position="38"/>
    </location>
</feature>
<dbReference type="InterPro" id="IPR007318">
    <property type="entry name" value="Phopholipid_MeTrfase"/>
</dbReference>
<reference evidence="16 17" key="3">
    <citation type="journal article" date="2015" name="Genome Announc.">
        <title>Draft Genome Sequence of the Archiascomycetous Yeast Saitoella complicata.</title>
        <authorList>
            <person name="Yamauchi K."/>
            <person name="Kondo S."/>
            <person name="Hamamoto M."/>
            <person name="Takahashi Y."/>
            <person name="Ogura Y."/>
            <person name="Hayashi T."/>
            <person name="Nishida H."/>
        </authorList>
    </citation>
    <scope>NUCLEOTIDE SEQUENCE [LARGE SCALE GENOMIC DNA]</scope>
    <source>
        <strain evidence="16 17">NRRL Y-17804</strain>
    </source>
</reference>
<keyword evidence="8 13" id="KW-1133">Transmembrane helix</keyword>
<keyword evidence="5 13" id="KW-0949">S-adenosyl-L-methionine</keyword>
<keyword evidence="3 13" id="KW-0489">Methyltransferase</keyword>
<feature type="transmembrane region" description="Helical" evidence="13 14">
    <location>
        <begin position="456"/>
        <end position="477"/>
    </location>
</feature>
<dbReference type="Gene3D" id="2.60.40.2840">
    <property type="match status" value="1"/>
</dbReference>
<comment type="similarity">
    <text evidence="13 14">Belongs to the class VI-like SAM-binding methyltransferase superfamily. CHO2 family.</text>
</comment>
<keyword evidence="9 13" id="KW-0443">Lipid metabolism</keyword>
<feature type="region of interest" description="Disordered" evidence="15">
    <location>
        <begin position="1"/>
        <end position="47"/>
    </location>
</feature>
<feature type="transmembrane region" description="Helical" evidence="13 14">
    <location>
        <begin position="430"/>
        <end position="450"/>
    </location>
</feature>
<dbReference type="Proteomes" id="UP000033140">
    <property type="component" value="Unassembled WGS sequence"/>
</dbReference>
<evidence type="ECO:0000256" key="5">
    <source>
        <dbReference type="ARBA" id="ARBA00022691"/>
    </source>
</evidence>
<keyword evidence="12 13" id="KW-1208">Phospholipid metabolism</keyword>
<dbReference type="HAMAP" id="MF_03217">
    <property type="entry name" value="PEMT"/>
    <property type="match status" value="1"/>
</dbReference>
<dbReference type="GO" id="GO:0006656">
    <property type="term" value="P:phosphatidylcholine biosynthetic process"/>
    <property type="evidence" value="ECO:0007669"/>
    <property type="project" value="UniProtKB-UniRule"/>
</dbReference>
<evidence type="ECO:0000256" key="12">
    <source>
        <dbReference type="ARBA" id="ARBA00023264"/>
    </source>
</evidence>
<name>A0A0E9NM38_SAICN</name>
<dbReference type="PANTHER" id="PTHR32138:SF0">
    <property type="entry name" value="PHOSPHATIDYLETHANOLAMINE N-METHYLTRANSFERASE"/>
    <property type="match status" value="1"/>
</dbReference>
<evidence type="ECO:0000256" key="10">
    <source>
        <dbReference type="ARBA" id="ARBA00023136"/>
    </source>
</evidence>
<reference evidence="16 17" key="2">
    <citation type="journal article" date="2014" name="J. Gen. Appl. Microbiol.">
        <title>The early diverging ascomycetous budding yeast Saitoella complicata has three histone deacetylases belonging to the Clr6, Hos2, and Rpd3 lineages.</title>
        <authorList>
            <person name="Nishida H."/>
            <person name="Matsumoto T."/>
            <person name="Kondo S."/>
            <person name="Hamamoto M."/>
            <person name="Yoshikawa H."/>
        </authorList>
    </citation>
    <scope>NUCLEOTIDE SEQUENCE [LARGE SCALE GENOMIC DNA]</scope>
    <source>
        <strain evidence="16 17">NRRL Y-17804</strain>
    </source>
</reference>